<proteinExistence type="predicted"/>
<evidence type="ECO:0000313" key="2">
    <source>
        <dbReference type="Proteomes" id="UP000527355"/>
    </source>
</evidence>
<organism evidence="1 2">
    <name type="scientific">Myotis myotis</name>
    <name type="common">Greater mouse-eared bat</name>
    <name type="synonym">Vespertilio myotis</name>
    <dbReference type="NCBI Taxonomy" id="51298"/>
    <lineage>
        <taxon>Eukaryota</taxon>
        <taxon>Metazoa</taxon>
        <taxon>Chordata</taxon>
        <taxon>Craniata</taxon>
        <taxon>Vertebrata</taxon>
        <taxon>Euteleostomi</taxon>
        <taxon>Mammalia</taxon>
        <taxon>Eutheria</taxon>
        <taxon>Laurasiatheria</taxon>
        <taxon>Chiroptera</taxon>
        <taxon>Yangochiroptera</taxon>
        <taxon>Vespertilionidae</taxon>
        <taxon>Myotis</taxon>
    </lineage>
</organism>
<dbReference type="Proteomes" id="UP000527355">
    <property type="component" value="Unassembled WGS sequence"/>
</dbReference>
<evidence type="ECO:0000313" key="1">
    <source>
        <dbReference type="EMBL" id="KAF6296207.1"/>
    </source>
</evidence>
<reference evidence="1 2" key="1">
    <citation type="journal article" date="2020" name="Nature">
        <title>Six reference-quality genomes reveal evolution of bat adaptations.</title>
        <authorList>
            <person name="Jebb D."/>
            <person name="Huang Z."/>
            <person name="Pippel M."/>
            <person name="Hughes G.M."/>
            <person name="Lavrichenko K."/>
            <person name="Devanna P."/>
            <person name="Winkler S."/>
            <person name="Jermiin L.S."/>
            <person name="Skirmuntt E.C."/>
            <person name="Katzourakis A."/>
            <person name="Burkitt-Gray L."/>
            <person name="Ray D.A."/>
            <person name="Sullivan K.A.M."/>
            <person name="Roscito J.G."/>
            <person name="Kirilenko B.M."/>
            <person name="Davalos L.M."/>
            <person name="Corthals A.P."/>
            <person name="Power M.L."/>
            <person name="Jones G."/>
            <person name="Ransome R.D."/>
            <person name="Dechmann D.K.N."/>
            <person name="Locatelli A.G."/>
            <person name="Puechmaille S.J."/>
            <person name="Fedrigo O."/>
            <person name="Jarvis E.D."/>
            <person name="Hiller M."/>
            <person name="Vernes S.C."/>
            <person name="Myers E.W."/>
            <person name="Teeling E.C."/>
        </authorList>
    </citation>
    <scope>NUCLEOTIDE SEQUENCE [LARGE SCALE GENOMIC DNA]</scope>
    <source>
        <strain evidence="1">MMyoMyo1</strain>
        <tissue evidence="1">Flight muscle</tissue>
    </source>
</reference>
<gene>
    <name evidence="1" type="ORF">mMyoMyo1_009263</name>
</gene>
<sequence length="146" mass="15915">MQRVRHMGALLGTWVLYRGPRGKSTGLAALLSHLSRDLKSLPLPGPLWTHLSTETLPSSVTNSSLALGSRGLWAAMWTRGQTFKGTPAPLGDGPRVCIWALPTGGRRGGGGARPSFRRHEHITNPTKVEFSNKINLLVWSVFCNFC</sequence>
<dbReference type="EMBL" id="JABWUV010000017">
    <property type="protein sequence ID" value="KAF6296207.1"/>
    <property type="molecule type" value="Genomic_DNA"/>
</dbReference>
<protein>
    <submittedName>
        <fullName evidence="1">Uncharacterized protein</fullName>
    </submittedName>
</protein>
<keyword evidence="2" id="KW-1185">Reference proteome</keyword>
<dbReference type="AlphaFoldDB" id="A0A7J7T738"/>
<accession>A0A7J7T738</accession>
<comment type="caution">
    <text evidence="1">The sequence shown here is derived from an EMBL/GenBank/DDBJ whole genome shotgun (WGS) entry which is preliminary data.</text>
</comment>
<name>A0A7J7T738_MYOMY</name>